<feature type="transmembrane region" description="Helical" evidence="2">
    <location>
        <begin position="131"/>
        <end position="147"/>
    </location>
</feature>
<evidence type="ECO:0000313" key="4">
    <source>
        <dbReference type="Proteomes" id="UP000438182"/>
    </source>
</evidence>
<dbReference type="AlphaFoldDB" id="A0A6I4P5E2"/>
<evidence type="ECO:0000313" key="3">
    <source>
        <dbReference type="EMBL" id="MWB98644.1"/>
    </source>
</evidence>
<feature type="transmembrane region" description="Helical" evidence="2">
    <location>
        <begin position="159"/>
        <end position="180"/>
    </location>
</feature>
<keyword evidence="2" id="KW-0812">Transmembrane</keyword>
<keyword evidence="2" id="KW-1133">Transmembrane helix</keyword>
<feature type="transmembrane region" description="Helical" evidence="2">
    <location>
        <begin position="200"/>
        <end position="217"/>
    </location>
</feature>
<dbReference type="EMBL" id="WSTA01000032">
    <property type="protein sequence ID" value="MWB98644.1"/>
    <property type="molecule type" value="Genomic_DNA"/>
</dbReference>
<name>A0A6I4P5E2_9MICO</name>
<feature type="transmembrane region" description="Helical" evidence="2">
    <location>
        <begin position="88"/>
        <end position="106"/>
    </location>
</feature>
<protein>
    <submittedName>
        <fullName evidence="3">Uncharacterized protein</fullName>
    </submittedName>
</protein>
<accession>A0A6I4P5E2</accession>
<proteinExistence type="predicted"/>
<feature type="region of interest" description="Disordered" evidence="1">
    <location>
        <begin position="227"/>
        <end position="249"/>
    </location>
</feature>
<evidence type="ECO:0000256" key="1">
    <source>
        <dbReference type="SAM" id="MobiDB-lite"/>
    </source>
</evidence>
<comment type="caution">
    <text evidence="3">The sequence shown here is derived from an EMBL/GenBank/DDBJ whole genome shotgun (WGS) entry which is preliminary data.</text>
</comment>
<keyword evidence="4" id="KW-1185">Reference proteome</keyword>
<feature type="transmembrane region" description="Helical" evidence="2">
    <location>
        <begin position="63"/>
        <end position="81"/>
    </location>
</feature>
<sequence>MSHSAPHVVASKLGLTNPAVAGLLALLLLADAALILLYWSLEVVGEPSNPSFDLQLDRGYGEFFQYVQSFWAAALLTWLAVRERVAVLGAWALVCVFFLTDDWFQLHEHAGFWFAGLVPSLGDVGHDLGEIVWFAAVGLVLVIAVWLTDRVAPLEWRSVSAVLIVLFGLLIFAGIVVDAVHETILDLPGFGVPLVTLEDGGEIVVMSFIVTFLFAVATTRHRPTVGGPLHRLVGTRPQDGRRPGKVAAG</sequence>
<reference evidence="3 4" key="1">
    <citation type="submission" date="2019-12" db="EMBL/GenBank/DDBJ databases">
        <authorList>
            <person name="Kim Y.S."/>
        </authorList>
    </citation>
    <scope>NUCLEOTIDE SEQUENCE [LARGE SCALE GENOMIC DNA]</scope>
    <source>
        <strain evidence="3 4">MMS17-SY077</strain>
    </source>
</reference>
<dbReference type="Proteomes" id="UP000438182">
    <property type="component" value="Unassembled WGS sequence"/>
</dbReference>
<organism evidence="3 4">
    <name type="scientific">Agromyces seonyuensis</name>
    <dbReference type="NCBI Taxonomy" id="2662446"/>
    <lineage>
        <taxon>Bacteria</taxon>
        <taxon>Bacillati</taxon>
        <taxon>Actinomycetota</taxon>
        <taxon>Actinomycetes</taxon>
        <taxon>Micrococcales</taxon>
        <taxon>Microbacteriaceae</taxon>
        <taxon>Agromyces</taxon>
    </lineage>
</organism>
<dbReference type="RefSeq" id="WP_160424157.1">
    <property type="nucleotide sequence ID" value="NZ_WSTA01000032.1"/>
</dbReference>
<gene>
    <name evidence="3" type="ORF">GB864_08800</name>
</gene>
<evidence type="ECO:0000256" key="2">
    <source>
        <dbReference type="SAM" id="Phobius"/>
    </source>
</evidence>
<keyword evidence="2" id="KW-0472">Membrane</keyword>
<feature type="transmembrane region" description="Helical" evidence="2">
    <location>
        <begin position="20"/>
        <end position="41"/>
    </location>
</feature>